<comment type="caution">
    <text evidence="1">The sequence shown here is derived from an EMBL/GenBank/DDBJ whole genome shotgun (WGS) entry which is preliminary data.</text>
</comment>
<reference evidence="1" key="1">
    <citation type="submission" date="2021-01" db="EMBL/GenBank/DDBJ databases">
        <title>Whole genome shotgun sequence of Virgisporangium aurantiacum NBRC 16421.</title>
        <authorList>
            <person name="Komaki H."/>
            <person name="Tamura T."/>
        </authorList>
    </citation>
    <scope>NUCLEOTIDE SEQUENCE</scope>
    <source>
        <strain evidence="1">NBRC 16421</strain>
    </source>
</reference>
<proteinExistence type="predicted"/>
<evidence type="ECO:0000313" key="1">
    <source>
        <dbReference type="EMBL" id="GIJ64870.1"/>
    </source>
</evidence>
<sequence length="115" mass="12848">MSPDEISVWADQVGDLLSVLARADPADKAEVCCQLGLRLTWHHETPTAQAEIDPLRPKERVVSEAQHEPFSNPVRCSRRISLWPEGGAREGRMSTRCGLVPEQGMSQIANRRFGR</sequence>
<dbReference type="Proteomes" id="UP000612585">
    <property type="component" value="Unassembled WGS sequence"/>
</dbReference>
<name>A0A8J4E789_9ACTN</name>
<keyword evidence="2" id="KW-1185">Reference proteome</keyword>
<dbReference type="AlphaFoldDB" id="A0A8J4E789"/>
<organism evidence="1 2">
    <name type="scientific">Virgisporangium aurantiacum</name>
    <dbReference type="NCBI Taxonomy" id="175570"/>
    <lineage>
        <taxon>Bacteria</taxon>
        <taxon>Bacillati</taxon>
        <taxon>Actinomycetota</taxon>
        <taxon>Actinomycetes</taxon>
        <taxon>Micromonosporales</taxon>
        <taxon>Micromonosporaceae</taxon>
        <taxon>Virgisporangium</taxon>
    </lineage>
</organism>
<dbReference type="EMBL" id="BOPG01000135">
    <property type="protein sequence ID" value="GIJ64870.1"/>
    <property type="molecule type" value="Genomic_DNA"/>
</dbReference>
<evidence type="ECO:0000313" key="2">
    <source>
        <dbReference type="Proteomes" id="UP000612585"/>
    </source>
</evidence>
<accession>A0A8J4E789</accession>
<gene>
    <name evidence="1" type="ORF">Vau01_123860</name>
</gene>
<protein>
    <submittedName>
        <fullName evidence="1">Uncharacterized protein</fullName>
    </submittedName>
</protein>